<dbReference type="EMBL" id="JAAEDM010000027">
    <property type="protein sequence ID" value="MBR0671862.1"/>
    <property type="molecule type" value="Genomic_DNA"/>
</dbReference>
<keyword evidence="3" id="KW-1185">Reference proteome</keyword>
<protein>
    <submittedName>
        <fullName evidence="2">DUF937 domain-containing protein</fullName>
    </submittedName>
</protein>
<dbReference type="SUPFAM" id="SSF140804">
    <property type="entry name" value="YidB-like"/>
    <property type="match status" value="1"/>
</dbReference>
<evidence type="ECO:0000313" key="3">
    <source>
        <dbReference type="Proteomes" id="UP001138751"/>
    </source>
</evidence>
<dbReference type="Gene3D" id="1.10.10.690">
    <property type="entry name" value="YidB-like"/>
    <property type="match status" value="1"/>
</dbReference>
<organism evidence="2 3">
    <name type="scientific">Neoroseomonas soli</name>
    <dbReference type="NCBI Taxonomy" id="1081025"/>
    <lineage>
        <taxon>Bacteria</taxon>
        <taxon>Pseudomonadati</taxon>
        <taxon>Pseudomonadota</taxon>
        <taxon>Alphaproteobacteria</taxon>
        <taxon>Acetobacterales</taxon>
        <taxon>Acetobacteraceae</taxon>
        <taxon>Neoroseomonas</taxon>
    </lineage>
</organism>
<sequence length="295" mass="27743">MTAQARMAFPPLGGDVPAHRTKGGGRGQGRAVPRKCSARRTPAYRIATAPECNGRTAMSYGKGGGGEALEGLLGMLAGGRGGAEGLGTLVERLRQGGLGDEVDSWVGSGANKPVAPDRLARVFEQGELNAVAQRIGADPAAAAGPGEGGGVAGLLAAVLPQLVNALTPQGHVPQSDAEFGSSGMGGALAQIMGAMAGGQGGGGAAGGGLGTLLGALAGGAGSGGGGSGGGLAALLGGLMGGGEEAPAGKPGMSGDPGQAGPSKQGFGGGTAAPPGKAGLGGDAGGPLPQKPRPLR</sequence>
<reference evidence="2" key="1">
    <citation type="submission" date="2020-01" db="EMBL/GenBank/DDBJ databases">
        <authorList>
            <person name="Rat A."/>
        </authorList>
    </citation>
    <scope>NUCLEOTIDE SEQUENCE</scope>
    <source>
        <strain evidence="2">LMG 31231</strain>
    </source>
</reference>
<feature type="region of interest" description="Disordered" evidence="1">
    <location>
        <begin position="1"/>
        <end position="37"/>
    </location>
</feature>
<gene>
    <name evidence="2" type="ORF">GXW76_11840</name>
</gene>
<accession>A0A9X9WXI3</accession>
<dbReference type="InterPro" id="IPR045372">
    <property type="entry name" value="YidB"/>
</dbReference>
<comment type="caution">
    <text evidence="2">The sequence shown here is derived from an EMBL/GenBank/DDBJ whole genome shotgun (WGS) entry which is preliminary data.</text>
</comment>
<evidence type="ECO:0000256" key="1">
    <source>
        <dbReference type="SAM" id="MobiDB-lite"/>
    </source>
</evidence>
<dbReference type="Proteomes" id="UP001138751">
    <property type="component" value="Unassembled WGS sequence"/>
</dbReference>
<dbReference type="InterPro" id="IPR027405">
    <property type="entry name" value="YidB-like"/>
</dbReference>
<dbReference type="AlphaFoldDB" id="A0A9X9WXI3"/>
<proteinExistence type="predicted"/>
<evidence type="ECO:0000313" key="2">
    <source>
        <dbReference type="EMBL" id="MBR0671862.1"/>
    </source>
</evidence>
<dbReference type="Pfam" id="PF20159">
    <property type="entry name" value="YidB"/>
    <property type="match status" value="1"/>
</dbReference>
<feature type="region of interest" description="Disordered" evidence="1">
    <location>
        <begin position="242"/>
        <end position="295"/>
    </location>
</feature>
<name>A0A9X9WXI3_9PROT</name>
<reference evidence="2" key="2">
    <citation type="journal article" date="2021" name="Syst. Appl. Microbiol.">
        <title>Roseomonas hellenica sp. nov., isolated from roots of wild-growing Alkanna tinctoria.</title>
        <authorList>
            <person name="Rat A."/>
            <person name="Naranjo H.D."/>
            <person name="Lebbe L."/>
            <person name="Cnockaert M."/>
            <person name="Krigas N."/>
            <person name="Grigoriadou K."/>
            <person name="Maloupa E."/>
            <person name="Willems A."/>
        </authorList>
    </citation>
    <scope>NUCLEOTIDE SEQUENCE</scope>
    <source>
        <strain evidence="2">LMG 31231</strain>
    </source>
</reference>